<evidence type="ECO:0000259" key="1">
    <source>
        <dbReference type="Pfam" id="PF12146"/>
    </source>
</evidence>
<organism evidence="2 3">
    <name type="scientific">Nocardia terpenica</name>
    <dbReference type="NCBI Taxonomy" id="455432"/>
    <lineage>
        <taxon>Bacteria</taxon>
        <taxon>Bacillati</taxon>
        <taxon>Actinomycetota</taxon>
        <taxon>Actinomycetes</taxon>
        <taxon>Mycobacteriales</taxon>
        <taxon>Nocardiaceae</taxon>
        <taxon>Nocardia</taxon>
    </lineage>
</organism>
<proteinExistence type="predicted"/>
<dbReference type="PANTHER" id="PTHR43265:SF1">
    <property type="entry name" value="ESTERASE ESTD"/>
    <property type="match status" value="1"/>
</dbReference>
<dbReference type="Pfam" id="PF12146">
    <property type="entry name" value="Hydrolase_4"/>
    <property type="match status" value="1"/>
</dbReference>
<keyword evidence="2" id="KW-0378">Hydrolase</keyword>
<reference evidence="2 3" key="1">
    <citation type="journal article" date="2019" name="ACS Chem. Biol.">
        <title>Identification and Mobilization of a Cryptic Antibiotic Biosynthesis Gene Locus from a Human-Pathogenic Nocardia Isolate.</title>
        <authorList>
            <person name="Herisse M."/>
            <person name="Ishida K."/>
            <person name="Porter J.L."/>
            <person name="Howden B."/>
            <person name="Hertweck C."/>
            <person name="Stinear T.P."/>
            <person name="Pidot S.J."/>
        </authorList>
    </citation>
    <scope>NUCLEOTIDE SEQUENCE [LARGE SCALE GENOMIC DNA]</scope>
    <source>
        <strain evidence="2 3">AUSMDU00012715</strain>
    </source>
</reference>
<dbReference type="EMBL" id="CP046173">
    <property type="protein sequence ID" value="QIS23278.1"/>
    <property type="molecule type" value="Genomic_DNA"/>
</dbReference>
<dbReference type="Gene3D" id="3.40.50.1820">
    <property type="entry name" value="alpha/beta hydrolase"/>
    <property type="match status" value="1"/>
</dbReference>
<evidence type="ECO:0000313" key="2">
    <source>
        <dbReference type="EMBL" id="QIS23278.1"/>
    </source>
</evidence>
<dbReference type="InterPro" id="IPR053145">
    <property type="entry name" value="AB_hydrolase_Est10"/>
</dbReference>
<dbReference type="PANTHER" id="PTHR43265">
    <property type="entry name" value="ESTERASE ESTD"/>
    <property type="match status" value="1"/>
</dbReference>
<dbReference type="InterPro" id="IPR029058">
    <property type="entry name" value="AB_hydrolase_fold"/>
</dbReference>
<evidence type="ECO:0000313" key="3">
    <source>
        <dbReference type="Proteomes" id="UP000500953"/>
    </source>
</evidence>
<feature type="domain" description="Serine aminopeptidase S33" evidence="1">
    <location>
        <begin position="55"/>
        <end position="247"/>
    </location>
</feature>
<gene>
    <name evidence="2" type="ORF">F6W96_38030</name>
</gene>
<dbReference type="InterPro" id="IPR022742">
    <property type="entry name" value="Hydrolase_4"/>
</dbReference>
<protein>
    <submittedName>
        <fullName evidence="2">Alpha/beta fold hydrolase</fullName>
    </submittedName>
</protein>
<dbReference type="Proteomes" id="UP000500953">
    <property type="component" value="Chromosome"/>
</dbReference>
<accession>A0A6G9ZCL2</accession>
<dbReference type="AlphaFoldDB" id="A0A6G9ZCL2"/>
<dbReference type="GO" id="GO:0052689">
    <property type="term" value="F:carboxylic ester hydrolase activity"/>
    <property type="evidence" value="ECO:0007669"/>
    <property type="project" value="TreeGrafter"/>
</dbReference>
<dbReference type="SUPFAM" id="SSF53474">
    <property type="entry name" value="alpha/beta-Hydrolases"/>
    <property type="match status" value="1"/>
</dbReference>
<name>A0A6G9ZCL2_9NOCA</name>
<sequence>MLPVTGEEVEFDSDSCRLAGTFVAVPDPVAVALVLPGSGRADRDSNVPRLPLGLTRDVAQTLTGAGVATLRYDKRGIGASGGEFLPTGFHQQLADARAALAWLAARVPGVPVLVVGHSEGGLHAIELAADGSAAGAVLLSTAARTGEEVLLWQGAQLVSTLPRWLTTILRWTGIDPLVFQRKRLARIEQSSADVLRIQGVRMNARWLREFAAYDPRPALARISVPVLAITGAHDMQVPPEGIDTMRQLVQGPFEGHVPDDLSHLLRPDPDRIGPRGYRRAVRQPVSPEPLNLITDWITRYWHT</sequence>